<accession>A0A7W5TRS0</accession>
<evidence type="ECO:0000256" key="1">
    <source>
        <dbReference type="SAM" id="MobiDB-lite"/>
    </source>
</evidence>
<gene>
    <name evidence="2" type="ORF">FHX47_001030</name>
</gene>
<dbReference type="AlphaFoldDB" id="A0A7W5TRS0"/>
<reference evidence="2 3" key="1">
    <citation type="submission" date="2020-08" db="EMBL/GenBank/DDBJ databases">
        <title>Sequencing the genomes of 1000 actinobacteria strains.</title>
        <authorList>
            <person name="Klenk H.-P."/>
        </authorList>
    </citation>
    <scope>NUCLEOTIDE SEQUENCE [LARGE SCALE GENOMIC DNA]</scope>
    <source>
        <strain evidence="2 3">DSM 28238</strain>
    </source>
</reference>
<comment type="caution">
    <text evidence="2">The sequence shown here is derived from an EMBL/GenBank/DDBJ whole genome shotgun (WGS) entry which is preliminary data.</text>
</comment>
<dbReference type="Proteomes" id="UP000547528">
    <property type="component" value="Unassembled WGS sequence"/>
</dbReference>
<protein>
    <submittedName>
        <fullName evidence="2">Uncharacterized protein</fullName>
    </submittedName>
</protein>
<evidence type="ECO:0000313" key="3">
    <source>
        <dbReference type="Proteomes" id="UP000547528"/>
    </source>
</evidence>
<dbReference type="EMBL" id="JACIBT010000001">
    <property type="protein sequence ID" value="MBB3667437.1"/>
    <property type="molecule type" value="Genomic_DNA"/>
</dbReference>
<feature type="region of interest" description="Disordered" evidence="1">
    <location>
        <begin position="1"/>
        <end position="31"/>
    </location>
</feature>
<evidence type="ECO:0000313" key="2">
    <source>
        <dbReference type="EMBL" id="MBB3667437.1"/>
    </source>
</evidence>
<name>A0A7W5TRS0_9MICC</name>
<sequence length="31" mass="3601">MTTSPHEDSRDRYGRDETARNPNIDPDPQQT</sequence>
<proteinExistence type="predicted"/>
<organism evidence="2 3">
    <name type="scientific">Garicola koreensis</name>
    <dbReference type="NCBI Taxonomy" id="1262554"/>
    <lineage>
        <taxon>Bacteria</taxon>
        <taxon>Bacillati</taxon>
        <taxon>Actinomycetota</taxon>
        <taxon>Actinomycetes</taxon>
        <taxon>Micrococcales</taxon>
        <taxon>Micrococcaceae</taxon>
        <taxon>Garicola</taxon>
    </lineage>
</organism>
<feature type="compositionally biased region" description="Basic and acidic residues" evidence="1">
    <location>
        <begin position="1"/>
        <end position="19"/>
    </location>
</feature>
<keyword evidence="3" id="KW-1185">Reference proteome</keyword>